<protein>
    <recommendedName>
        <fullName evidence="3">DUF2383 domain-containing protein</fullName>
    </recommendedName>
</protein>
<dbReference type="InterPro" id="IPR009078">
    <property type="entry name" value="Ferritin-like_SF"/>
</dbReference>
<dbReference type="Gene3D" id="1.20.1260.10">
    <property type="match status" value="1"/>
</dbReference>
<evidence type="ECO:0008006" key="3">
    <source>
        <dbReference type="Google" id="ProtNLM"/>
    </source>
</evidence>
<dbReference type="InterPro" id="IPR012347">
    <property type="entry name" value="Ferritin-like"/>
</dbReference>
<dbReference type="RefSeq" id="WP_004582157.1">
    <property type="nucleotide sequence ID" value="NZ_AP028878.1"/>
</dbReference>
<dbReference type="OrthoDB" id="1706687at2"/>
<reference evidence="1 2" key="1">
    <citation type="journal article" date="2013" name="Genome Announc.">
        <title>Genome Sequence of the Polycyclic Aromatic Hydrocarbon-Degrading Bacterium Strain Marinobacter nanhaiticus D15-8WT.</title>
        <authorList>
            <person name="Cui Z."/>
            <person name="Gao W."/>
            <person name="Li Q."/>
            <person name="Xu G."/>
            <person name="Zheng L."/>
        </authorList>
    </citation>
    <scope>NUCLEOTIDE SEQUENCE [LARGE SCALE GENOMIC DNA]</scope>
    <source>
        <strain evidence="1 2">D15-8W</strain>
    </source>
</reference>
<dbReference type="EMBL" id="APLQ01000014">
    <property type="protein sequence ID" value="ENO13936.1"/>
    <property type="molecule type" value="Genomic_DNA"/>
</dbReference>
<dbReference type="Proteomes" id="UP000013165">
    <property type="component" value="Unassembled WGS sequence"/>
</dbReference>
<proteinExistence type="predicted"/>
<name>N6WQS2_9GAMM</name>
<organism evidence="1 2">
    <name type="scientific">Marinobacter nanhaiticus D15-8W</name>
    <dbReference type="NCBI Taxonomy" id="626887"/>
    <lineage>
        <taxon>Bacteria</taxon>
        <taxon>Pseudomonadati</taxon>
        <taxon>Pseudomonadota</taxon>
        <taxon>Gammaproteobacteria</taxon>
        <taxon>Pseudomonadales</taxon>
        <taxon>Marinobacteraceae</taxon>
        <taxon>Marinobacter</taxon>
    </lineage>
</organism>
<evidence type="ECO:0000313" key="1">
    <source>
        <dbReference type="EMBL" id="ENO13936.1"/>
    </source>
</evidence>
<keyword evidence="2" id="KW-1185">Reference proteome</keyword>
<sequence>MVDFTKAMSNQHMIDGLNRVIEMNYRLIRHCDWAYKHAAGPDLKGMAEQLRSMHHGHIEMISEMVRALGGVPASGDGPSPNDHFGVGGHNEQAIMISLREEEDELQRHYVETLKALGASGEVADVMNRTIDDARKQHEALEVH</sequence>
<dbReference type="CDD" id="cd00657">
    <property type="entry name" value="Ferritin_like"/>
    <property type="match status" value="1"/>
</dbReference>
<comment type="caution">
    <text evidence="1">The sequence shown here is derived from an EMBL/GenBank/DDBJ whole genome shotgun (WGS) entry which is preliminary data.</text>
</comment>
<dbReference type="SUPFAM" id="SSF47240">
    <property type="entry name" value="Ferritin-like"/>
    <property type="match status" value="1"/>
</dbReference>
<evidence type="ECO:0000313" key="2">
    <source>
        <dbReference type="Proteomes" id="UP000013165"/>
    </source>
</evidence>
<dbReference type="PATRIC" id="fig|626887.3.peg.4226"/>
<dbReference type="AlphaFoldDB" id="N6WQS2"/>
<gene>
    <name evidence="1" type="ORF">J057_21110</name>
</gene>
<accession>N6WQS2</accession>
<dbReference type="HOGENOM" id="CLU_1803866_0_0_6"/>